<organism evidence="4">
    <name type="scientific">marine metagenome</name>
    <dbReference type="NCBI Taxonomy" id="408172"/>
    <lineage>
        <taxon>unclassified sequences</taxon>
        <taxon>metagenomes</taxon>
        <taxon>ecological metagenomes</taxon>
    </lineage>
</organism>
<dbReference type="PANTHER" id="PTHR45586">
    <property type="entry name" value="TPR REPEAT-CONTAINING PROTEIN PA4667"/>
    <property type="match status" value="1"/>
</dbReference>
<feature type="transmembrane region" description="Helical" evidence="3">
    <location>
        <begin position="99"/>
        <end position="116"/>
    </location>
</feature>
<dbReference type="InterPro" id="IPR011990">
    <property type="entry name" value="TPR-like_helical_dom_sf"/>
</dbReference>
<proteinExistence type="predicted"/>
<reference evidence="4" key="1">
    <citation type="submission" date="2018-05" db="EMBL/GenBank/DDBJ databases">
        <authorList>
            <person name="Lanie J.A."/>
            <person name="Ng W.-L."/>
            <person name="Kazmierczak K.M."/>
            <person name="Andrzejewski T.M."/>
            <person name="Davidsen T.M."/>
            <person name="Wayne K.J."/>
            <person name="Tettelin H."/>
            <person name="Glass J.I."/>
            <person name="Rusch D."/>
            <person name="Podicherti R."/>
            <person name="Tsui H.-C.T."/>
            <person name="Winkler M.E."/>
        </authorList>
    </citation>
    <scope>NUCLEOTIDE SEQUENCE</scope>
</reference>
<evidence type="ECO:0000256" key="1">
    <source>
        <dbReference type="ARBA" id="ARBA00022737"/>
    </source>
</evidence>
<dbReference type="Gene3D" id="1.25.40.10">
    <property type="entry name" value="Tetratricopeptide repeat domain"/>
    <property type="match status" value="2"/>
</dbReference>
<evidence type="ECO:0000256" key="3">
    <source>
        <dbReference type="SAM" id="Phobius"/>
    </source>
</evidence>
<feature type="transmembrane region" description="Helical" evidence="3">
    <location>
        <begin position="44"/>
        <end position="66"/>
    </location>
</feature>
<evidence type="ECO:0000256" key="2">
    <source>
        <dbReference type="ARBA" id="ARBA00022803"/>
    </source>
</evidence>
<gene>
    <name evidence="4" type="ORF">METZ01_LOCUS170849</name>
</gene>
<sequence>MNSIIDELKDRKVIRTVVSYAVVAFVIMQLVEIVFPIFDFPKWTAQFVIILLALGLPVSVVVSWIFDRTPEGFVKAVPTSSSVSKTEDNTRPFYAKKRNIFLVAGVVGGLAIGWLVPRGDREAERIAERSIAVLPFDNLSDSKEDEYFSDGITEEIITQLSKVSDLLVISRTSVLQYKGTTKTIREIGEELGVAAILEGSVRRDGDNLRITGQLIDTDSDQHLWADTYDRRMENIFQIQTDVATRIAEALDARISRSEKRSMATVPTQNVEAYTLYLKGRTEYFNYTYEGFEKSIDYYRQALKLDPSYALAYSGMGDSYGQMFIDNQDELYSELSIQSSEKALSINKDLAEGYKARALISTYLGRISEAIDMNKRAIELGYFMAESNLAFAYWWQGDLSKSLRHHLRGRQSDPYNLRVVYILALAYQALEDYDELHNLISDAMEKHPDGFELHDILITQYCIEGNWKKARATMERLLLLRPNDNHAHRVAADLFFFARDYNAALDHLQKMKHVPPDYKIALAYVLLKKWDRGWANTLLDEVIAQQLKRIDEGGDVWSRTRYTLAEAYSVMNDKDSSLNWLEKAVDKGWTQYRWIEIDPRFDTIRDDQRYTQIIDRMKAIVARERMEAGYTS</sequence>
<protein>
    <submittedName>
        <fullName evidence="4">Uncharacterized protein</fullName>
    </submittedName>
</protein>
<dbReference type="NCBIfam" id="NF047558">
    <property type="entry name" value="TPR_END_plus"/>
    <property type="match status" value="1"/>
</dbReference>
<dbReference type="AlphaFoldDB" id="A0A382BW25"/>
<keyword evidence="3" id="KW-1133">Transmembrane helix</keyword>
<dbReference type="Gene3D" id="3.40.50.10070">
    <property type="entry name" value="TolB, N-terminal domain"/>
    <property type="match status" value="1"/>
</dbReference>
<keyword evidence="2" id="KW-0802">TPR repeat</keyword>
<dbReference type="InterPro" id="IPR051012">
    <property type="entry name" value="CellSynth/LPSAsmb/PSIAsmb"/>
</dbReference>
<keyword evidence="1" id="KW-0677">Repeat</keyword>
<evidence type="ECO:0000313" key="4">
    <source>
        <dbReference type="EMBL" id="SVB17995.1"/>
    </source>
</evidence>
<dbReference type="InterPro" id="IPR019734">
    <property type="entry name" value="TPR_rpt"/>
</dbReference>
<dbReference type="SUPFAM" id="SSF48452">
    <property type="entry name" value="TPR-like"/>
    <property type="match status" value="1"/>
</dbReference>
<dbReference type="SMART" id="SM00028">
    <property type="entry name" value="TPR"/>
    <property type="match status" value="4"/>
</dbReference>
<dbReference type="EMBL" id="UINC01031632">
    <property type="protein sequence ID" value="SVB17995.1"/>
    <property type="molecule type" value="Genomic_DNA"/>
</dbReference>
<dbReference type="Pfam" id="PF13414">
    <property type="entry name" value="TPR_11"/>
    <property type="match status" value="1"/>
</dbReference>
<feature type="transmembrane region" description="Helical" evidence="3">
    <location>
        <begin position="17"/>
        <end position="38"/>
    </location>
</feature>
<accession>A0A382BW25</accession>
<keyword evidence="3" id="KW-0812">Transmembrane</keyword>
<keyword evidence="3" id="KW-0472">Membrane</keyword>
<name>A0A382BW25_9ZZZZ</name>
<dbReference type="PANTHER" id="PTHR45586:SF1">
    <property type="entry name" value="LIPOPOLYSACCHARIDE ASSEMBLY PROTEIN B"/>
    <property type="match status" value="1"/>
</dbReference>